<organism evidence="1 2">
    <name type="scientific">Saccharothrix carnea</name>
    <dbReference type="NCBI Taxonomy" id="1280637"/>
    <lineage>
        <taxon>Bacteria</taxon>
        <taxon>Bacillati</taxon>
        <taxon>Actinomycetota</taxon>
        <taxon>Actinomycetes</taxon>
        <taxon>Pseudonocardiales</taxon>
        <taxon>Pseudonocardiaceae</taxon>
        <taxon>Saccharothrix</taxon>
    </lineage>
</organism>
<keyword evidence="2" id="KW-1185">Reference proteome</keyword>
<dbReference type="AlphaFoldDB" id="A0A2P8HR39"/>
<dbReference type="OrthoDB" id="4338055at2"/>
<reference evidence="1 2" key="1">
    <citation type="submission" date="2018-03" db="EMBL/GenBank/DDBJ databases">
        <title>Genomic Encyclopedia of Type Strains, Phase III (KMG-III): the genomes of soil and plant-associated and newly described type strains.</title>
        <authorList>
            <person name="Whitman W."/>
        </authorList>
    </citation>
    <scope>NUCLEOTIDE SEQUENCE [LARGE SCALE GENOMIC DNA]</scope>
    <source>
        <strain evidence="1 2">CGMCC 4.7097</strain>
    </source>
</reference>
<proteinExistence type="predicted"/>
<dbReference type="Proteomes" id="UP000241118">
    <property type="component" value="Unassembled WGS sequence"/>
</dbReference>
<evidence type="ECO:0000313" key="2">
    <source>
        <dbReference type="Proteomes" id="UP000241118"/>
    </source>
</evidence>
<protein>
    <submittedName>
        <fullName evidence="1">Uncharacterized protein</fullName>
    </submittedName>
</protein>
<comment type="caution">
    <text evidence="1">The sequence shown here is derived from an EMBL/GenBank/DDBJ whole genome shotgun (WGS) entry which is preliminary data.</text>
</comment>
<dbReference type="EMBL" id="PYAX01000024">
    <property type="protein sequence ID" value="PSL48642.1"/>
    <property type="molecule type" value="Genomic_DNA"/>
</dbReference>
<accession>A0A2P8HR39</accession>
<dbReference type="RefSeq" id="WP_106620150.1">
    <property type="nucleotide sequence ID" value="NZ_PYAX01000024.1"/>
</dbReference>
<sequence>MTLTPELLRSVAAARLRDTHPELSAHVDSSTPQALRELAPRGDTVVVTVIGRFSLPDWVRETCRFALSVPVERRAPWLRSFTRTVHLSGRPDNLRDRFAFDHVAADGSAAWLGPAPDADTATLRRLLKTFRGGRELGAWSPVTVEIPGDAPRPPVHRDLYVATANVTVARTLVQVNHLLVESVLDGLIGPGDRLTLRAVPRLTGLTVPLAALRVDADSHRPHELQAYAALTEEA</sequence>
<gene>
    <name evidence="1" type="ORF">B0I31_12429</name>
</gene>
<dbReference type="InterPro" id="IPR045754">
    <property type="entry name" value="DUF6182"/>
</dbReference>
<evidence type="ECO:0000313" key="1">
    <source>
        <dbReference type="EMBL" id="PSL48642.1"/>
    </source>
</evidence>
<dbReference type="Pfam" id="PF19680">
    <property type="entry name" value="DUF6182"/>
    <property type="match status" value="1"/>
</dbReference>
<name>A0A2P8HR39_SACCR</name>